<feature type="transmembrane region" description="Helical" evidence="1">
    <location>
        <begin position="305"/>
        <end position="321"/>
    </location>
</feature>
<evidence type="ECO:0000313" key="2">
    <source>
        <dbReference type="EMBL" id="KKR29407.1"/>
    </source>
</evidence>
<feature type="transmembrane region" description="Helical" evidence="1">
    <location>
        <begin position="246"/>
        <end position="268"/>
    </location>
</feature>
<evidence type="ECO:0000256" key="1">
    <source>
        <dbReference type="SAM" id="Phobius"/>
    </source>
</evidence>
<keyword evidence="1" id="KW-0812">Transmembrane</keyword>
<evidence type="ECO:0008006" key="4">
    <source>
        <dbReference type="Google" id="ProtNLM"/>
    </source>
</evidence>
<name>A0A0G0SUX9_9BACT</name>
<feature type="transmembrane region" description="Helical" evidence="1">
    <location>
        <begin position="333"/>
        <end position="358"/>
    </location>
</feature>
<comment type="caution">
    <text evidence="2">The sequence shown here is derived from an EMBL/GenBank/DDBJ whole genome shotgun (WGS) entry which is preliminary data.</text>
</comment>
<proteinExistence type="predicted"/>
<dbReference type="AlphaFoldDB" id="A0A0G0SUX9"/>
<reference evidence="2 3" key="1">
    <citation type="journal article" date="2015" name="Nature">
        <title>rRNA introns, odd ribosomes, and small enigmatic genomes across a large radiation of phyla.</title>
        <authorList>
            <person name="Brown C.T."/>
            <person name="Hug L.A."/>
            <person name="Thomas B.C."/>
            <person name="Sharon I."/>
            <person name="Castelle C.J."/>
            <person name="Singh A."/>
            <person name="Wilkins M.J."/>
            <person name="Williams K.H."/>
            <person name="Banfield J.F."/>
        </authorList>
    </citation>
    <scope>NUCLEOTIDE SEQUENCE [LARGE SCALE GENOMIC DNA]</scope>
</reference>
<organism evidence="2 3">
    <name type="scientific">Candidatus Woesebacteria bacterium GW2011_GWA1_39_8</name>
    <dbReference type="NCBI Taxonomy" id="1618552"/>
    <lineage>
        <taxon>Bacteria</taxon>
        <taxon>Candidatus Woeseibacteriota</taxon>
    </lineage>
</organism>
<gene>
    <name evidence="2" type="ORF">UT61_C0031G0010</name>
</gene>
<keyword evidence="1" id="KW-0472">Membrane</keyword>
<feature type="transmembrane region" description="Helical" evidence="1">
    <location>
        <begin position="140"/>
        <end position="160"/>
    </location>
</feature>
<feature type="transmembrane region" description="Helical" evidence="1">
    <location>
        <begin position="364"/>
        <end position="384"/>
    </location>
</feature>
<dbReference type="Proteomes" id="UP000034793">
    <property type="component" value="Unassembled WGS sequence"/>
</dbReference>
<dbReference type="EMBL" id="LBXL01000031">
    <property type="protein sequence ID" value="KKR29407.1"/>
    <property type="molecule type" value="Genomic_DNA"/>
</dbReference>
<feature type="transmembrane region" description="Helical" evidence="1">
    <location>
        <begin position="195"/>
        <end position="226"/>
    </location>
</feature>
<feature type="transmembrane region" description="Helical" evidence="1">
    <location>
        <begin position="108"/>
        <end position="128"/>
    </location>
</feature>
<sequence>MPNRWMKVLTLLSFATLLFLLFKNIKYPLFWNDEADTAAFAQRIIEYGYPKVHGVKNVISHSIPKHPEIGLKKSIDANVVSGWGQYYFAVPFVWLSSFFDDLYTKTEIIRIPYALFGLVGLLAFSFAITPIFKNDDKKKFTFLTLYFLIEASSAYILLHLREVRSHPLSLFLTGILFFIYIRYNFFGQFSRRRYFLLMVFLLLVLFNVLYLTYFSFVIAILLYALIDILKDFLKNKKLTRELVFKFFNYINIQVVLVSLLTILPFIFFYEIPLTSSSIRALYKTPLIWYLEATVSIFIYFSITEYLLAAVIIRFVFSFGINNNSSRESVFRKIVGVSNFSFLLIFITILIVINTPILFTRYLITIQPLSTLGFLVCSLVAFGSYKKYEPFSVRTTVLLALFCLVFFRVLMVRVLIMSRYVHEITTRYMGVLDVVIPYIKENHTNPKELTIATNYEEEAIIFYLGSKTIVGYTGNNLADDVKLSPDIIIPRPSREENLDELKGLLKKGRYKKATFPIMDYQVNNIPELYYKPAHLFSTLYAKDDNDRLVIYEKD</sequence>
<feature type="transmembrane region" description="Helical" evidence="1">
    <location>
        <begin position="396"/>
        <end position="415"/>
    </location>
</feature>
<protein>
    <recommendedName>
        <fullName evidence="4">Glycosyltransferase RgtA/B/C/D-like domain-containing protein</fullName>
    </recommendedName>
</protein>
<feature type="transmembrane region" description="Helical" evidence="1">
    <location>
        <begin position="166"/>
        <end position="183"/>
    </location>
</feature>
<accession>A0A0G0SUX9</accession>
<evidence type="ECO:0000313" key="3">
    <source>
        <dbReference type="Proteomes" id="UP000034793"/>
    </source>
</evidence>
<keyword evidence="1" id="KW-1133">Transmembrane helix</keyword>